<dbReference type="AlphaFoldDB" id="A0A822XFU6"/>
<sequence>MARIKRTTKGFVYGEGRKRRCGVSEIIGGEEAEEEAVFERLDALLGRTFKTYKFKALVNLAISRLAILENQRGFRLLCLFEYRDTIVLLPSVFWFFVLYFVF</sequence>
<keyword evidence="3" id="KW-1185">Reference proteome</keyword>
<dbReference type="Proteomes" id="UP000607653">
    <property type="component" value="Unassembled WGS sequence"/>
</dbReference>
<dbReference type="EMBL" id="DUZY01000001">
    <property type="protein sequence ID" value="DAD20364.1"/>
    <property type="molecule type" value="Genomic_DNA"/>
</dbReference>
<evidence type="ECO:0000256" key="1">
    <source>
        <dbReference type="SAM" id="Phobius"/>
    </source>
</evidence>
<gene>
    <name evidence="2" type="ORF">HUJ06_021827</name>
</gene>
<name>A0A822XFU6_NELNU</name>
<keyword evidence="1" id="KW-0812">Transmembrane</keyword>
<keyword evidence="1" id="KW-0472">Membrane</keyword>
<comment type="caution">
    <text evidence="2">The sequence shown here is derived from an EMBL/GenBank/DDBJ whole genome shotgun (WGS) entry which is preliminary data.</text>
</comment>
<accession>A0A822XFU6</accession>
<evidence type="ECO:0000313" key="2">
    <source>
        <dbReference type="EMBL" id="DAD20364.1"/>
    </source>
</evidence>
<protein>
    <submittedName>
        <fullName evidence="2">Uncharacterized protein</fullName>
    </submittedName>
</protein>
<organism evidence="2 3">
    <name type="scientific">Nelumbo nucifera</name>
    <name type="common">Sacred lotus</name>
    <dbReference type="NCBI Taxonomy" id="4432"/>
    <lineage>
        <taxon>Eukaryota</taxon>
        <taxon>Viridiplantae</taxon>
        <taxon>Streptophyta</taxon>
        <taxon>Embryophyta</taxon>
        <taxon>Tracheophyta</taxon>
        <taxon>Spermatophyta</taxon>
        <taxon>Magnoliopsida</taxon>
        <taxon>Proteales</taxon>
        <taxon>Nelumbonaceae</taxon>
        <taxon>Nelumbo</taxon>
    </lineage>
</organism>
<proteinExistence type="predicted"/>
<feature type="transmembrane region" description="Helical" evidence="1">
    <location>
        <begin position="82"/>
        <end position="101"/>
    </location>
</feature>
<evidence type="ECO:0000313" key="3">
    <source>
        <dbReference type="Proteomes" id="UP000607653"/>
    </source>
</evidence>
<keyword evidence="1" id="KW-1133">Transmembrane helix</keyword>
<reference evidence="2 3" key="1">
    <citation type="journal article" date="2020" name="Mol. Biol. Evol.">
        <title>Distinct Expression and Methylation Patterns for Genes with Different Fates following a Single Whole-Genome Duplication in Flowering Plants.</title>
        <authorList>
            <person name="Shi T."/>
            <person name="Rahmani R.S."/>
            <person name="Gugger P.F."/>
            <person name="Wang M."/>
            <person name="Li H."/>
            <person name="Zhang Y."/>
            <person name="Li Z."/>
            <person name="Wang Q."/>
            <person name="Van de Peer Y."/>
            <person name="Marchal K."/>
            <person name="Chen J."/>
        </authorList>
    </citation>
    <scope>NUCLEOTIDE SEQUENCE [LARGE SCALE GENOMIC DNA]</scope>
    <source>
        <tissue evidence="2">Leaf</tissue>
    </source>
</reference>